<dbReference type="PROSITE" id="PS00455">
    <property type="entry name" value="AMP_BINDING"/>
    <property type="match status" value="1"/>
</dbReference>
<evidence type="ECO:0000313" key="4">
    <source>
        <dbReference type="EMBL" id="KAJ4177016.1"/>
    </source>
</evidence>
<keyword evidence="5" id="KW-1185">Reference proteome</keyword>
<dbReference type="SUPFAM" id="SSF56801">
    <property type="entry name" value="Acetyl-CoA synthetase-like"/>
    <property type="match status" value="1"/>
</dbReference>
<gene>
    <name evidence="4" type="ORF">NW755_014103</name>
</gene>
<dbReference type="GO" id="GO:0016405">
    <property type="term" value="F:CoA-ligase activity"/>
    <property type="evidence" value="ECO:0007669"/>
    <property type="project" value="TreeGrafter"/>
</dbReference>
<name>A0A9W8QUT5_9HYPO</name>
<evidence type="ECO:0000259" key="3">
    <source>
        <dbReference type="Pfam" id="PF00501"/>
    </source>
</evidence>
<dbReference type="OrthoDB" id="6509636at2759"/>
<evidence type="ECO:0000313" key="5">
    <source>
        <dbReference type="Proteomes" id="UP001152087"/>
    </source>
</evidence>
<evidence type="ECO:0000256" key="1">
    <source>
        <dbReference type="ARBA" id="ARBA00006432"/>
    </source>
</evidence>
<comment type="caution">
    <text evidence="4">The sequence shown here is derived from an EMBL/GenBank/DDBJ whole genome shotgun (WGS) entry which is preliminary data.</text>
</comment>
<dbReference type="Proteomes" id="UP001152087">
    <property type="component" value="Unassembled WGS sequence"/>
</dbReference>
<dbReference type="GO" id="GO:0019748">
    <property type="term" value="P:secondary metabolic process"/>
    <property type="evidence" value="ECO:0007669"/>
    <property type="project" value="TreeGrafter"/>
</dbReference>
<evidence type="ECO:0000256" key="2">
    <source>
        <dbReference type="ARBA" id="ARBA00022598"/>
    </source>
</evidence>
<dbReference type="Pfam" id="PF00501">
    <property type="entry name" value="AMP-binding"/>
    <property type="match status" value="1"/>
</dbReference>
<dbReference type="EMBL" id="JAOQAV010000136">
    <property type="protein sequence ID" value="KAJ4177016.1"/>
    <property type="molecule type" value="Genomic_DNA"/>
</dbReference>
<dbReference type="AlphaFoldDB" id="A0A9W8QUT5"/>
<dbReference type="InterPro" id="IPR020845">
    <property type="entry name" value="AMP-binding_CS"/>
</dbReference>
<sequence length="462" mass="50634">MQNQVIYNSTIDFELPKLDLLSLLLDSAICPAGDDTVFHVEAAFPQNRINKAQTKTLTKQIACILREQYGIGGRGPGKDVVVCICSGQILLPCVFFSVIAAGGIYSAASTGSTPQELSRQITQGHASLIITSVDCQAVAEKAAREAGLAPESIVIVDSTGGKQRLLDHDGKDLLPFNRTLDWEVITDKQVLQDRPVALVYSSGTTGEPKGVGISQWNLVSQAAIASYSFRDYVSRQQVNDPQFTFEYRSIAHLPTAHIGGMQAYLIQPPLHNGTVFWMQKFDFTQFIAFNQAFKITYMFSVPPIYHLIASSPAVTNQFQSLSHAVSGAAPLAPETADHATKKLGCEISQTWGLSEAAGSVTNGAWSDPDRSGSIQDLVPNIKVRIVDDLETDVPDGHVGEFLIRGPMVVQEYWKNPSATKEAFSRDGKWFKTGDIGRRKNGKFYLVDRKKVYRNLSYLKVLG</sequence>
<comment type="similarity">
    <text evidence="1">Belongs to the ATP-dependent AMP-binding enzyme family.</text>
</comment>
<reference evidence="4" key="1">
    <citation type="submission" date="2022-09" db="EMBL/GenBank/DDBJ databases">
        <title>Fusarium specimens isolated from Avocado Roots.</title>
        <authorList>
            <person name="Stajich J."/>
            <person name="Roper C."/>
            <person name="Heimlech-Rivalta G."/>
        </authorList>
    </citation>
    <scope>NUCLEOTIDE SEQUENCE</scope>
    <source>
        <strain evidence="4">A02</strain>
    </source>
</reference>
<dbReference type="PANTHER" id="PTHR24096">
    <property type="entry name" value="LONG-CHAIN-FATTY-ACID--COA LIGASE"/>
    <property type="match status" value="1"/>
</dbReference>
<feature type="domain" description="AMP-dependent synthetase/ligase" evidence="3">
    <location>
        <begin position="45"/>
        <end position="413"/>
    </location>
</feature>
<dbReference type="InterPro" id="IPR042099">
    <property type="entry name" value="ANL_N_sf"/>
</dbReference>
<protein>
    <recommendedName>
        <fullName evidence="3">AMP-dependent synthetase/ligase domain-containing protein</fullName>
    </recommendedName>
</protein>
<keyword evidence="2" id="KW-0436">Ligase</keyword>
<organism evidence="4 5">
    <name type="scientific">Fusarium falciforme</name>
    <dbReference type="NCBI Taxonomy" id="195108"/>
    <lineage>
        <taxon>Eukaryota</taxon>
        <taxon>Fungi</taxon>
        <taxon>Dikarya</taxon>
        <taxon>Ascomycota</taxon>
        <taxon>Pezizomycotina</taxon>
        <taxon>Sordariomycetes</taxon>
        <taxon>Hypocreomycetidae</taxon>
        <taxon>Hypocreales</taxon>
        <taxon>Nectriaceae</taxon>
        <taxon>Fusarium</taxon>
        <taxon>Fusarium solani species complex</taxon>
    </lineage>
</organism>
<dbReference type="Gene3D" id="3.40.50.12780">
    <property type="entry name" value="N-terminal domain of ligase-like"/>
    <property type="match status" value="1"/>
</dbReference>
<dbReference type="InterPro" id="IPR000873">
    <property type="entry name" value="AMP-dep_synth/lig_dom"/>
</dbReference>
<accession>A0A9W8QUT5</accession>
<dbReference type="PANTHER" id="PTHR24096:SF149">
    <property type="entry name" value="AMP-BINDING DOMAIN-CONTAINING PROTEIN-RELATED"/>
    <property type="match status" value="1"/>
</dbReference>
<proteinExistence type="inferred from homology"/>